<dbReference type="GO" id="GO:0045259">
    <property type="term" value="C:proton-transporting ATP synthase complex"/>
    <property type="evidence" value="ECO:0007669"/>
    <property type="project" value="UniProtKB-KW"/>
</dbReference>
<dbReference type="SUPFAM" id="SSF161065">
    <property type="entry name" value="ATP synthase D chain-like"/>
    <property type="match status" value="1"/>
</dbReference>
<keyword evidence="8 10" id="KW-0496">Mitochondrion</keyword>
<comment type="similarity">
    <text evidence="2 10">Belongs to the ATPase d subunit family.</text>
</comment>
<evidence type="ECO:0000256" key="9">
    <source>
        <dbReference type="ARBA" id="ARBA00023136"/>
    </source>
</evidence>
<proteinExistence type="inferred from homology"/>
<accession>A0AAV7KMD2</accession>
<evidence type="ECO:0000256" key="4">
    <source>
        <dbReference type="ARBA" id="ARBA00022547"/>
    </source>
</evidence>
<comment type="function">
    <text evidence="10">Mitochondrial membrane ATP synthase (F(1)F(0) ATP synthase or Complex V) produces ATP from ADP in the presence of a proton gradient across the membrane which is generated by electron transport complexes of the respiratory chain. F-type ATPases consist of two structural domains, F(1) - containing the extramembraneous catalytic core, and F(0) - containing the membrane proton channel, linked together by a central stalk and a peripheral stalk. During catalysis, ATP synthesis in the catalytic domain of F(1) is coupled via a rotary mechanism of the central stalk subunits to proton translocation.</text>
</comment>
<dbReference type="Gene3D" id="6.10.280.70">
    <property type="match status" value="1"/>
</dbReference>
<evidence type="ECO:0000256" key="10">
    <source>
        <dbReference type="PIRNR" id="PIRNR005514"/>
    </source>
</evidence>
<keyword evidence="5 10" id="KW-0375">Hydrogen ion transport</keyword>
<name>A0AAV7KMD2_9METZ</name>
<sequence length="165" mass="19716">MASKTVGKRVFDWSRILSRVPKEARGDYMSLRAKYESLQTQNTNYTERPTTIDWSFYQTNVSKSAIVADFKKQFDQLKIQFPKDTESDKIEQKKVEMEKEAVRLLEESKQRAEEYKAEVVRINNMKPIEDMTVDEYLADKPDLERQIDWEWENYELVEEREGEKN</sequence>
<dbReference type="Proteomes" id="UP001165289">
    <property type="component" value="Unassembled WGS sequence"/>
</dbReference>
<dbReference type="GO" id="GO:0005743">
    <property type="term" value="C:mitochondrial inner membrane"/>
    <property type="evidence" value="ECO:0007669"/>
    <property type="project" value="UniProtKB-SubCell"/>
</dbReference>
<keyword evidence="11" id="KW-0175">Coiled coil</keyword>
<reference evidence="12 13" key="1">
    <citation type="journal article" date="2023" name="BMC Biol.">
        <title>The compact genome of the sponge Oopsacas minuta (Hexactinellida) is lacking key metazoan core genes.</title>
        <authorList>
            <person name="Santini S."/>
            <person name="Schenkelaars Q."/>
            <person name="Jourda C."/>
            <person name="Duchesne M."/>
            <person name="Belahbib H."/>
            <person name="Rocher C."/>
            <person name="Selva M."/>
            <person name="Riesgo A."/>
            <person name="Vervoort M."/>
            <person name="Leys S.P."/>
            <person name="Kodjabachian L."/>
            <person name="Le Bivic A."/>
            <person name="Borchiellini C."/>
            <person name="Claverie J.M."/>
            <person name="Renard E."/>
        </authorList>
    </citation>
    <scope>NUCLEOTIDE SEQUENCE [LARGE SCALE GENOMIC DNA]</scope>
    <source>
        <strain evidence="12">SPO-2</strain>
    </source>
</reference>
<protein>
    <recommendedName>
        <fullName evidence="10">ATP synthase subunit d, mitochondrial</fullName>
    </recommendedName>
</protein>
<dbReference type="GO" id="GO:0015078">
    <property type="term" value="F:proton transmembrane transporter activity"/>
    <property type="evidence" value="ECO:0007669"/>
    <property type="project" value="InterPro"/>
</dbReference>
<dbReference type="PANTHER" id="PTHR12700">
    <property type="entry name" value="ATP SYNTHASE SUBUNIT D, MITOCHONDRIAL"/>
    <property type="match status" value="1"/>
</dbReference>
<dbReference type="EMBL" id="JAKMXF010000003">
    <property type="protein sequence ID" value="KAI6661951.1"/>
    <property type="molecule type" value="Genomic_DNA"/>
</dbReference>
<keyword evidence="3 10" id="KW-0813">Transport</keyword>
<evidence type="ECO:0000313" key="12">
    <source>
        <dbReference type="EMBL" id="KAI6661951.1"/>
    </source>
</evidence>
<dbReference type="PIRSF" id="PIRSF005514">
    <property type="entry name" value="ATPase_F0_D_mt"/>
    <property type="match status" value="1"/>
</dbReference>
<comment type="subcellular location">
    <subcellularLocation>
        <location evidence="1 10">Mitochondrion inner membrane</location>
    </subcellularLocation>
</comment>
<keyword evidence="13" id="KW-1185">Reference proteome</keyword>
<evidence type="ECO:0000256" key="1">
    <source>
        <dbReference type="ARBA" id="ARBA00004273"/>
    </source>
</evidence>
<organism evidence="12 13">
    <name type="scientific">Oopsacas minuta</name>
    <dbReference type="NCBI Taxonomy" id="111878"/>
    <lineage>
        <taxon>Eukaryota</taxon>
        <taxon>Metazoa</taxon>
        <taxon>Porifera</taxon>
        <taxon>Hexactinellida</taxon>
        <taxon>Hexasterophora</taxon>
        <taxon>Lyssacinosida</taxon>
        <taxon>Leucopsacidae</taxon>
        <taxon>Oopsacas</taxon>
    </lineage>
</organism>
<evidence type="ECO:0000256" key="3">
    <source>
        <dbReference type="ARBA" id="ARBA00022448"/>
    </source>
</evidence>
<evidence type="ECO:0000256" key="5">
    <source>
        <dbReference type="ARBA" id="ARBA00022781"/>
    </source>
</evidence>
<feature type="coiled-coil region" evidence="11">
    <location>
        <begin position="87"/>
        <end position="125"/>
    </location>
</feature>
<keyword evidence="7 10" id="KW-0406">Ion transport</keyword>
<evidence type="ECO:0000256" key="2">
    <source>
        <dbReference type="ARBA" id="ARBA00006842"/>
    </source>
</evidence>
<comment type="caution">
    <text evidence="12">The sequence shown here is derived from an EMBL/GenBank/DDBJ whole genome shotgun (WGS) entry which is preliminary data.</text>
</comment>
<evidence type="ECO:0000256" key="8">
    <source>
        <dbReference type="ARBA" id="ARBA00023128"/>
    </source>
</evidence>
<keyword evidence="9 10" id="KW-0472">Membrane</keyword>
<dbReference type="InterPro" id="IPR036228">
    <property type="entry name" value="ATP_synth_F0_dsu_sf_mt"/>
</dbReference>
<evidence type="ECO:0000313" key="13">
    <source>
        <dbReference type="Proteomes" id="UP001165289"/>
    </source>
</evidence>
<gene>
    <name evidence="12" type="ORF">LOD99_9719</name>
</gene>
<dbReference type="Pfam" id="PF05873">
    <property type="entry name" value="Mt_ATP-synt_D"/>
    <property type="match status" value="1"/>
</dbReference>
<dbReference type="GO" id="GO:0015986">
    <property type="term" value="P:proton motive force-driven ATP synthesis"/>
    <property type="evidence" value="ECO:0007669"/>
    <property type="project" value="UniProtKB-UniRule"/>
</dbReference>
<evidence type="ECO:0000256" key="6">
    <source>
        <dbReference type="ARBA" id="ARBA00022792"/>
    </source>
</evidence>
<evidence type="ECO:0000256" key="7">
    <source>
        <dbReference type="ARBA" id="ARBA00023065"/>
    </source>
</evidence>
<keyword evidence="6 10" id="KW-0999">Mitochondrion inner membrane</keyword>
<dbReference type="InterPro" id="IPR008689">
    <property type="entry name" value="ATP_synth_F0_dsu_mt"/>
</dbReference>
<dbReference type="AlphaFoldDB" id="A0AAV7KMD2"/>
<keyword evidence="4" id="KW-0138">CF(0)</keyword>
<evidence type="ECO:0000256" key="11">
    <source>
        <dbReference type="SAM" id="Coils"/>
    </source>
</evidence>